<feature type="signal peptide" evidence="2">
    <location>
        <begin position="1"/>
        <end position="20"/>
    </location>
</feature>
<keyword evidence="2" id="KW-0732">Signal</keyword>
<evidence type="ECO:0000313" key="4">
    <source>
        <dbReference type="Proteomes" id="UP000823388"/>
    </source>
</evidence>
<evidence type="ECO:0000256" key="1">
    <source>
        <dbReference type="SAM" id="Phobius"/>
    </source>
</evidence>
<feature type="transmembrane region" description="Helical" evidence="1">
    <location>
        <begin position="47"/>
        <end position="68"/>
    </location>
</feature>
<keyword evidence="4" id="KW-1185">Reference proteome</keyword>
<feature type="transmembrane region" description="Helical" evidence="1">
    <location>
        <begin position="80"/>
        <end position="100"/>
    </location>
</feature>
<evidence type="ECO:0000313" key="3">
    <source>
        <dbReference type="EMBL" id="KAG2613674.1"/>
    </source>
</evidence>
<dbReference type="AlphaFoldDB" id="A0A8T0TYC7"/>
<organism evidence="3 4">
    <name type="scientific">Panicum virgatum</name>
    <name type="common">Blackwell switchgrass</name>
    <dbReference type="NCBI Taxonomy" id="38727"/>
    <lineage>
        <taxon>Eukaryota</taxon>
        <taxon>Viridiplantae</taxon>
        <taxon>Streptophyta</taxon>
        <taxon>Embryophyta</taxon>
        <taxon>Tracheophyta</taxon>
        <taxon>Spermatophyta</taxon>
        <taxon>Magnoliopsida</taxon>
        <taxon>Liliopsida</taxon>
        <taxon>Poales</taxon>
        <taxon>Poaceae</taxon>
        <taxon>PACMAD clade</taxon>
        <taxon>Panicoideae</taxon>
        <taxon>Panicodae</taxon>
        <taxon>Paniceae</taxon>
        <taxon>Panicinae</taxon>
        <taxon>Panicum</taxon>
        <taxon>Panicum sect. Hiantes</taxon>
    </lineage>
</organism>
<comment type="caution">
    <text evidence="3">The sequence shown here is derived from an EMBL/GenBank/DDBJ whole genome shotgun (WGS) entry which is preliminary data.</text>
</comment>
<accession>A0A8T0TYC7</accession>
<dbReference type="EMBL" id="CM029043">
    <property type="protein sequence ID" value="KAG2613674.1"/>
    <property type="molecule type" value="Genomic_DNA"/>
</dbReference>
<feature type="transmembrane region" description="Helical" evidence="1">
    <location>
        <begin position="224"/>
        <end position="246"/>
    </location>
</feature>
<protein>
    <submittedName>
        <fullName evidence="3">Uncharacterized protein</fullName>
    </submittedName>
</protein>
<name>A0A8T0TYC7_PANVG</name>
<dbReference type="Proteomes" id="UP000823388">
    <property type="component" value="Chromosome 4K"/>
</dbReference>
<feature type="transmembrane region" description="Helical" evidence="1">
    <location>
        <begin position="112"/>
        <end position="134"/>
    </location>
</feature>
<reference evidence="3 4" key="1">
    <citation type="submission" date="2020-05" db="EMBL/GenBank/DDBJ databases">
        <title>WGS assembly of Panicum virgatum.</title>
        <authorList>
            <person name="Lovell J.T."/>
            <person name="Jenkins J."/>
            <person name="Shu S."/>
            <person name="Juenger T.E."/>
            <person name="Schmutz J."/>
        </authorList>
    </citation>
    <scope>NUCLEOTIDE SEQUENCE [LARGE SCALE GENOMIC DNA]</scope>
    <source>
        <strain evidence="4">cv. AP13</strain>
    </source>
</reference>
<sequence>MRAMLVLLYVINLLAQFSTGSSTVRQDWNQTNCLGGCEKRASSADVALSLIGFVASALVSLSPLLRVIKEVNGRQNVEKDRWFMAFLALVTLDYVAWVGYSLKGCQYCEAAAFMIISSIIGAMFSCLWALYGLVRHLGRVCAKEDRVVLAISFVLVAATIGYRSNETESGYDALAGAVAAHLCRLMGTDYTRFSSLQIIVSLIGCVGGFLSIRHPDLAAAQPFWHSSVVVAVIRALEFIWWSLLYLRSSPRLERWLQDARGWIADASA</sequence>
<gene>
    <name evidence="3" type="ORF">PVAP13_4KG408900</name>
</gene>
<evidence type="ECO:0000256" key="2">
    <source>
        <dbReference type="SAM" id="SignalP"/>
    </source>
</evidence>
<feature type="transmembrane region" description="Helical" evidence="1">
    <location>
        <begin position="193"/>
        <end position="212"/>
    </location>
</feature>
<feature type="chain" id="PRO_5035909034" evidence="2">
    <location>
        <begin position="21"/>
        <end position="268"/>
    </location>
</feature>
<keyword evidence="1" id="KW-0812">Transmembrane</keyword>
<proteinExistence type="predicted"/>
<keyword evidence="1" id="KW-0472">Membrane</keyword>
<keyword evidence="1" id="KW-1133">Transmembrane helix</keyword>